<sequence length="57" mass="6566">MSATFEEISRDSVQLPRSKRLALARFLLELDDPAEDMEASDLWHSIAEQNGKFDKRT</sequence>
<keyword evidence="2" id="KW-1185">Reference proteome</keyword>
<gene>
    <name evidence="1" type="ORF">SH580_12345</name>
</gene>
<evidence type="ECO:0000313" key="1">
    <source>
        <dbReference type="EMBL" id="WPJ94224.1"/>
    </source>
</evidence>
<proteinExistence type="predicted"/>
<organism evidence="1 2">
    <name type="scientific">Coraliomargarita algicola</name>
    <dbReference type="NCBI Taxonomy" id="3092156"/>
    <lineage>
        <taxon>Bacteria</taxon>
        <taxon>Pseudomonadati</taxon>
        <taxon>Verrucomicrobiota</taxon>
        <taxon>Opitutia</taxon>
        <taxon>Puniceicoccales</taxon>
        <taxon>Coraliomargaritaceae</taxon>
        <taxon>Coraliomargarita</taxon>
    </lineage>
</organism>
<dbReference type="RefSeq" id="WP_319831166.1">
    <property type="nucleotide sequence ID" value="NZ_CP138858.1"/>
</dbReference>
<accession>A0ABZ0RG84</accession>
<name>A0ABZ0RG84_9BACT</name>
<dbReference type="EMBL" id="CP138858">
    <property type="protein sequence ID" value="WPJ94224.1"/>
    <property type="molecule type" value="Genomic_DNA"/>
</dbReference>
<evidence type="ECO:0000313" key="2">
    <source>
        <dbReference type="Proteomes" id="UP001324993"/>
    </source>
</evidence>
<dbReference type="Proteomes" id="UP001324993">
    <property type="component" value="Chromosome"/>
</dbReference>
<evidence type="ECO:0008006" key="3">
    <source>
        <dbReference type="Google" id="ProtNLM"/>
    </source>
</evidence>
<protein>
    <recommendedName>
        <fullName evidence="3">Addiction module protein</fullName>
    </recommendedName>
</protein>
<reference evidence="1 2" key="1">
    <citation type="submission" date="2023-11" db="EMBL/GenBank/DDBJ databases">
        <title>Coraliomargarita sp. nov., isolated from marine algae.</title>
        <authorList>
            <person name="Lee J.K."/>
            <person name="Baek J.H."/>
            <person name="Kim J.M."/>
            <person name="Choi D.G."/>
            <person name="Jeon C.O."/>
        </authorList>
    </citation>
    <scope>NUCLEOTIDE SEQUENCE [LARGE SCALE GENOMIC DNA]</scope>
    <source>
        <strain evidence="1 2">J2-16</strain>
    </source>
</reference>